<name>A0A4V3BNA4_9RHOO</name>
<dbReference type="Pfam" id="PF06835">
    <property type="entry name" value="LptC"/>
    <property type="match status" value="1"/>
</dbReference>
<keyword evidence="1" id="KW-1003">Cell membrane</keyword>
<comment type="caution">
    <text evidence="7">The sequence shown here is derived from an EMBL/GenBank/DDBJ whole genome shotgun (WGS) entry which is preliminary data.</text>
</comment>
<dbReference type="PANTHER" id="PTHR37481:SF1">
    <property type="entry name" value="LIPOPOLYSACCHARIDE EXPORT SYSTEM PROTEIN LPTC"/>
    <property type="match status" value="1"/>
</dbReference>
<evidence type="ECO:0000256" key="2">
    <source>
        <dbReference type="ARBA" id="ARBA00022519"/>
    </source>
</evidence>
<dbReference type="InterPro" id="IPR010664">
    <property type="entry name" value="LipoPS_assembly_LptC-rel"/>
</dbReference>
<dbReference type="Gene3D" id="2.60.450.10">
    <property type="entry name" value="Lipopolysaccharide (LPS) transport protein A like domain"/>
    <property type="match status" value="1"/>
</dbReference>
<dbReference type="AlphaFoldDB" id="A0A4V3BNA4"/>
<feature type="region of interest" description="Disordered" evidence="6">
    <location>
        <begin position="100"/>
        <end position="125"/>
    </location>
</feature>
<protein>
    <submittedName>
        <fullName evidence="7">Lipopolysaccharide export system protein LptC</fullName>
    </submittedName>
</protein>
<reference evidence="7 8" key="1">
    <citation type="submission" date="2019-03" db="EMBL/GenBank/DDBJ databases">
        <title>Genomic Encyclopedia of Type Strains, Phase IV (KMG-IV): sequencing the most valuable type-strain genomes for metagenomic binning, comparative biology and taxonomic classification.</title>
        <authorList>
            <person name="Goeker M."/>
        </authorList>
    </citation>
    <scope>NUCLEOTIDE SEQUENCE [LARGE SCALE GENOMIC DNA]</scope>
    <source>
        <strain evidence="7 8">DSM 12121</strain>
    </source>
</reference>
<keyword evidence="8" id="KW-1185">Reference proteome</keyword>
<keyword evidence="5" id="KW-0472">Membrane</keyword>
<feature type="compositionally biased region" description="Basic and acidic residues" evidence="6">
    <location>
        <begin position="109"/>
        <end position="125"/>
    </location>
</feature>
<dbReference type="GO" id="GO:0015221">
    <property type="term" value="F:lipopolysaccharide transmembrane transporter activity"/>
    <property type="evidence" value="ECO:0007669"/>
    <property type="project" value="InterPro"/>
</dbReference>
<dbReference type="NCBIfam" id="TIGR04409">
    <property type="entry name" value="LptC_YrbK"/>
    <property type="match status" value="1"/>
</dbReference>
<accession>A0A4V3BNA4</accession>
<dbReference type="EMBL" id="SNVV01000004">
    <property type="protein sequence ID" value="TDN53732.1"/>
    <property type="molecule type" value="Genomic_DNA"/>
</dbReference>
<keyword evidence="4" id="KW-1133">Transmembrane helix</keyword>
<evidence type="ECO:0000256" key="5">
    <source>
        <dbReference type="ARBA" id="ARBA00023136"/>
    </source>
</evidence>
<dbReference type="GO" id="GO:0005886">
    <property type="term" value="C:plasma membrane"/>
    <property type="evidence" value="ECO:0007669"/>
    <property type="project" value="InterPro"/>
</dbReference>
<dbReference type="InterPro" id="IPR052363">
    <property type="entry name" value="LPS_export_LptC"/>
</dbReference>
<dbReference type="InterPro" id="IPR026265">
    <property type="entry name" value="LptC"/>
</dbReference>
<dbReference type="Proteomes" id="UP000295129">
    <property type="component" value="Unassembled WGS sequence"/>
</dbReference>
<proteinExistence type="predicted"/>
<keyword evidence="2" id="KW-0997">Cell inner membrane</keyword>
<evidence type="ECO:0000256" key="6">
    <source>
        <dbReference type="SAM" id="MobiDB-lite"/>
    </source>
</evidence>
<sequence length="193" mass="21182">MRASIDRLYPVLALALLAAGTVWLERVSRVEDPAAAGAQRTGPDFIAEQTRILGFGSDGRQRYELISERLTHYPQDDTTKLDQPRLTMQSEGRQLRLTSAEADVSPGGERVDMSGEVRGRREGGADRPEITFASEKLTVWPDDHRAATDTPVVLTQGQSTATARGLRADNLFGNLTLIGDAKVNMPRRPRNPS</sequence>
<dbReference type="RefSeq" id="WP_133589493.1">
    <property type="nucleotide sequence ID" value="NZ_SNVV01000004.1"/>
</dbReference>
<dbReference type="OrthoDB" id="8589410at2"/>
<evidence type="ECO:0000256" key="1">
    <source>
        <dbReference type="ARBA" id="ARBA00022475"/>
    </source>
</evidence>
<gene>
    <name evidence="7" type="ORF">C7389_10486</name>
</gene>
<dbReference type="GO" id="GO:0017089">
    <property type="term" value="F:glycolipid transfer activity"/>
    <property type="evidence" value="ECO:0007669"/>
    <property type="project" value="TreeGrafter"/>
</dbReference>
<keyword evidence="3" id="KW-0812">Transmembrane</keyword>
<dbReference type="PANTHER" id="PTHR37481">
    <property type="entry name" value="LIPOPOLYSACCHARIDE EXPORT SYSTEM PROTEIN LPTC"/>
    <property type="match status" value="1"/>
</dbReference>
<evidence type="ECO:0000256" key="3">
    <source>
        <dbReference type="ARBA" id="ARBA00022692"/>
    </source>
</evidence>
<organism evidence="7 8">
    <name type="scientific">Azoarcus indigens</name>
    <dbReference type="NCBI Taxonomy" id="29545"/>
    <lineage>
        <taxon>Bacteria</taxon>
        <taxon>Pseudomonadati</taxon>
        <taxon>Pseudomonadota</taxon>
        <taxon>Betaproteobacteria</taxon>
        <taxon>Rhodocyclales</taxon>
        <taxon>Zoogloeaceae</taxon>
        <taxon>Azoarcus</taxon>
    </lineage>
</organism>
<evidence type="ECO:0000256" key="4">
    <source>
        <dbReference type="ARBA" id="ARBA00022989"/>
    </source>
</evidence>
<dbReference type="GO" id="GO:0030288">
    <property type="term" value="C:outer membrane-bounded periplasmic space"/>
    <property type="evidence" value="ECO:0007669"/>
    <property type="project" value="TreeGrafter"/>
</dbReference>
<evidence type="ECO:0000313" key="7">
    <source>
        <dbReference type="EMBL" id="TDN53732.1"/>
    </source>
</evidence>
<evidence type="ECO:0000313" key="8">
    <source>
        <dbReference type="Proteomes" id="UP000295129"/>
    </source>
</evidence>